<proteinExistence type="predicted"/>
<dbReference type="EMBL" id="MQAD01000039">
    <property type="protein sequence ID" value="OOD99816.1"/>
    <property type="molecule type" value="Genomic_DNA"/>
</dbReference>
<reference evidence="2" key="1">
    <citation type="submission" date="2016-11" db="EMBL/GenBank/DDBJ databases">
        <title>Draft genome sequence of Anoxybacillus sp. strain 103 isolated from the Qarvajar hot spring in Nagorno-Karabach.</title>
        <authorList>
            <person name="Hovhannisyan P."/>
            <person name="Panosyan H."/>
            <person name="Birkeland N.-K."/>
        </authorList>
    </citation>
    <scope>NUCLEOTIDE SEQUENCE [LARGE SCALE GENOMIC DNA]</scope>
    <source>
        <strain evidence="2">103</strain>
    </source>
</reference>
<sequence>MPPLIRNHNFKNRITEEQDEKTARFLLFAGLFSLQSIHALARDEWMEIAKKFIPPNTVLADPESIELYDFDQDGRNQIVATFQLQAGEPPSRSKFGAIALKKQRQAGKKYGRPK</sequence>
<comment type="caution">
    <text evidence="1">The sequence shown here is derived from an EMBL/GenBank/DDBJ whole genome shotgun (WGS) entry which is preliminary data.</text>
</comment>
<gene>
    <name evidence="1" type="ORF">BO219_14270</name>
</gene>
<evidence type="ECO:0000313" key="1">
    <source>
        <dbReference type="EMBL" id="OOD99816.1"/>
    </source>
</evidence>
<protein>
    <submittedName>
        <fullName evidence="1">Uncharacterized protein</fullName>
    </submittedName>
</protein>
<dbReference type="AlphaFoldDB" id="A0A1V3FDS6"/>
<accession>A0A1V3FDS6</accession>
<organism evidence="1 2">
    <name type="scientific">Anoxybacillus kestanbolensis</name>
    <dbReference type="NCBI Taxonomy" id="227476"/>
    <lineage>
        <taxon>Bacteria</taxon>
        <taxon>Bacillati</taxon>
        <taxon>Bacillota</taxon>
        <taxon>Bacilli</taxon>
        <taxon>Bacillales</taxon>
        <taxon>Anoxybacillaceae</taxon>
        <taxon>Anoxybacillus</taxon>
    </lineage>
</organism>
<keyword evidence="2" id="KW-1185">Reference proteome</keyword>
<name>A0A1V3FDS6_9BACL</name>
<dbReference type="Proteomes" id="UP000188458">
    <property type="component" value="Unassembled WGS sequence"/>
</dbReference>
<evidence type="ECO:0000313" key="2">
    <source>
        <dbReference type="Proteomes" id="UP000188458"/>
    </source>
</evidence>